<proteinExistence type="predicted"/>
<dbReference type="RefSeq" id="YP_010796463.1">
    <property type="nucleotide sequence ID" value="NC_076031.1"/>
</dbReference>
<organism evidence="1 2">
    <name type="scientific">Mythimna unipuncta nucleopolyhedrovirus</name>
    <dbReference type="NCBI Taxonomy" id="447897"/>
    <lineage>
        <taxon>Viruses</taxon>
        <taxon>Viruses incertae sedis</taxon>
        <taxon>Naldaviricetes</taxon>
        <taxon>Lefavirales</taxon>
        <taxon>Baculoviridae</taxon>
        <taxon>Alphabaculovirus</taxon>
    </lineage>
</organism>
<evidence type="ECO:0000313" key="2">
    <source>
        <dbReference type="Proteomes" id="UP000501969"/>
    </source>
</evidence>
<dbReference type="EMBL" id="MH124167">
    <property type="protein sequence ID" value="AXU41451.1"/>
    <property type="molecule type" value="Genomic_DNA"/>
</dbReference>
<protein>
    <submittedName>
        <fullName evidence="1">ORF4</fullName>
    </submittedName>
</protein>
<dbReference type="GeneID" id="80533958"/>
<evidence type="ECO:0000313" key="1">
    <source>
        <dbReference type="EMBL" id="AXU41451.1"/>
    </source>
</evidence>
<accession>A0A346TPE1</accession>
<dbReference type="KEGG" id="vg:80533958"/>
<keyword evidence="2" id="KW-1185">Reference proteome</keyword>
<sequence length="187" mass="22640">MSQLKTQFDNFNIVKRCVYANWLQYRTYCLVKKFNNYETSLLIDGPSFPNFKSSLEPTIADLEREYNALLDDDLDFEAVEDKIKKEAGYDVKDFIKNKTVTKTAVNKFMHLLLEAYVDKKETRKTVYKFYKEGDWFQFDSNEKLRYLEALMYYFHYRGATKEVEFQFMKNVKYELYRLNLLRKKINK</sequence>
<dbReference type="Proteomes" id="UP000501969">
    <property type="component" value="Segment"/>
</dbReference>
<reference evidence="1 2" key="1">
    <citation type="submission" date="2018-03" db="EMBL/GenBank/DDBJ databases">
        <title>Complete genome sequence of a second alphabaculovirus from the true armyworm, Mythimna unipuncta.</title>
        <authorList>
            <person name="Harrison R.L."/>
            <person name="Mowery J.D."/>
            <person name="Bauchan G.R."/>
            <person name="Theilmann D.A."/>
            <person name="Erlandson M.A."/>
        </authorList>
    </citation>
    <scope>NUCLEOTIDE SEQUENCE [LARGE SCALE GENOMIC DNA]</scope>
    <source>
        <strain evidence="1 2">KY310</strain>
    </source>
</reference>
<name>A0A346TPE1_9ABAC</name>